<dbReference type="PATRIC" id="fig|1434120.4.peg.3390"/>
<keyword evidence="3" id="KW-1185">Reference proteome</keyword>
<dbReference type="AlphaFoldDB" id="A0A0E3P6B9"/>
<dbReference type="FunFam" id="3.50.50.60:FF:000609">
    <property type="entry name" value="Bacteriochlorophyll synthase"/>
    <property type="match status" value="1"/>
</dbReference>
<dbReference type="GeneID" id="24861468"/>
<organism evidence="2 3">
    <name type="scientific">Methanosarcina siciliae T4/M</name>
    <dbReference type="NCBI Taxonomy" id="1434120"/>
    <lineage>
        <taxon>Archaea</taxon>
        <taxon>Methanobacteriati</taxon>
        <taxon>Methanobacteriota</taxon>
        <taxon>Stenosarchaea group</taxon>
        <taxon>Methanomicrobia</taxon>
        <taxon>Methanosarcinales</taxon>
        <taxon>Methanosarcinaceae</taxon>
        <taxon>Methanosarcina</taxon>
    </lineage>
</organism>
<dbReference type="PRINTS" id="PR00420">
    <property type="entry name" value="RNGMNOXGNASE"/>
</dbReference>
<dbReference type="PANTHER" id="PTHR42685">
    <property type="entry name" value="GERANYLGERANYL DIPHOSPHATE REDUCTASE"/>
    <property type="match status" value="1"/>
</dbReference>
<dbReference type="GO" id="GO:0016628">
    <property type="term" value="F:oxidoreductase activity, acting on the CH-CH group of donors, NAD or NADP as acceptor"/>
    <property type="evidence" value="ECO:0007669"/>
    <property type="project" value="InterPro"/>
</dbReference>
<dbReference type="Gene3D" id="3.30.9.10">
    <property type="entry name" value="D-Amino Acid Oxidase, subunit A, domain 2"/>
    <property type="match status" value="1"/>
</dbReference>
<dbReference type="OrthoDB" id="46008at2157"/>
<dbReference type="HOGENOM" id="CLU_024648_0_1_2"/>
<evidence type="ECO:0000256" key="1">
    <source>
        <dbReference type="SAM" id="MobiDB-lite"/>
    </source>
</evidence>
<evidence type="ECO:0000313" key="2">
    <source>
        <dbReference type="EMBL" id="AKB29300.1"/>
    </source>
</evidence>
<dbReference type="NCBIfam" id="TIGR02032">
    <property type="entry name" value="GG-red-SF"/>
    <property type="match status" value="1"/>
</dbReference>
<dbReference type="EMBL" id="CP009506">
    <property type="protein sequence ID" value="AKB29300.1"/>
    <property type="molecule type" value="Genomic_DNA"/>
</dbReference>
<dbReference type="Proteomes" id="UP000033111">
    <property type="component" value="Chromosome"/>
</dbReference>
<proteinExistence type="predicted"/>
<dbReference type="PANTHER" id="PTHR42685:SF18">
    <property type="entry name" value="DIGERANYLGERANYLGLYCEROPHOSPHOLIPID REDUCTASE"/>
    <property type="match status" value="1"/>
</dbReference>
<reference evidence="2 3" key="1">
    <citation type="submission" date="2014-07" db="EMBL/GenBank/DDBJ databases">
        <title>Methanogenic archaea and the global carbon cycle.</title>
        <authorList>
            <person name="Henriksen J.R."/>
            <person name="Luke J."/>
            <person name="Reinhart S."/>
            <person name="Benedict M.N."/>
            <person name="Youngblut N.D."/>
            <person name="Metcalf M.E."/>
            <person name="Whitaker R.J."/>
            <person name="Metcalf W.W."/>
        </authorList>
    </citation>
    <scope>NUCLEOTIDE SEQUENCE [LARGE SCALE GENOMIC DNA]</scope>
    <source>
        <strain evidence="2 3">T4/M</strain>
    </source>
</reference>
<dbReference type="Pfam" id="PF12831">
    <property type="entry name" value="FAD_oxidored"/>
    <property type="match status" value="1"/>
</dbReference>
<dbReference type="KEGG" id="msw:MSSIT_2581"/>
<dbReference type="Gene3D" id="3.50.50.60">
    <property type="entry name" value="FAD/NAD(P)-binding domain"/>
    <property type="match status" value="1"/>
</dbReference>
<dbReference type="InterPro" id="IPR050407">
    <property type="entry name" value="Geranylgeranyl_reductase"/>
</dbReference>
<evidence type="ECO:0000313" key="3">
    <source>
        <dbReference type="Proteomes" id="UP000033111"/>
    </source>
</evidence>
<dbReference type="InterPro" id="IPR011777">
    <property type="entry name" value="Geranylgeranyl_Rdtase_fam"/>
</dbReference>
<accession>A0A0E3P6B9</accession>
<sequence>MKYDVVVVGAGPVGSTAARYAAMNGAKVLLLEEHSSIGSPVGCTGLLSTRAVEECELRPSDEFTFNSVRGAFVHAPDGQCLPIDGKKTKAYVVSRKNFDRNLAIMAVEEGVELSLKTRAVGLEKENSDTGAGVKGNGSGNENRKNYPVKLKLLSNGKPETISTSVVIGTDGVKSRIASYAGLGKPARILPGIQIEAPYASDDSDFVELFPGSSAPGLFAWTVPLNEKVSRIGLALDPVLACKSGPGENSPLFYLEKLLCSNPHIKARYSGGMLDFVLGGIPVGPQGRTFSDGILLAGDAAGQAKPTSGGGVYTGAFAAKIAGKIAAEAALEGDNSARRLSEYDRLWRKGLARELEIGMKIHDYMGKLEDNQLNELIGSLNTPSILNTITEYGDMDHPSVLMRKLIFSGNSLRLMKAFGTFLKTLF</sequence>
<feature type="region of interest" description="Disordered" evidence="1">
    <location>
        <begin position="124"/>
        <end position="145"/>
    </location>
</feature>
<dbReference type="SUPFAM" id="SSF51905">
    <property type="entry name" value="FAD/NAD(P)-binding domain"/>
    <property type="match status" value="1"/>
</dbReference>
<gene>
    <name evidence="2" type="ORF">MSSIT_2581</name>
</gene>
<dbReference type="RefSeq" id="WP_048173066.1">
    <property type="nucleotide sequence ID" value="NZ_CP009506.1"/>
</dbReference>
<name>A0A0E3P6B9_9EURY</name>
<protein>
    <submittedName>
        <fullName evidence="2">Geranylgeranyl/isoprenyl reductase</fullName>
    </submittedName>
</protein>
<dbReference type="InterPro" id="IPR036188">
    <property type="entry name" value="FAD/NAD-bd_sf"/>
</dbReference>